<evidence type="ECO:0000256" key="1">
    <source>
        <dbReference type="SAM" id="MobiDB-lite"/>
    </source>
</evidence>
<name>A0A5B7JFQ0_PORTR</name>
<dbReference type="AlphaFoldDB" id="A0A5B7JFQ0"/>
<proteinExistence type="predicted"/>
<accession>A0A5B7JFQ0</accession>
<gene>
    <name evidence="2" type="ORF">E2C01_090798</name>
</gene>
<sequence length="31" mass="3389">MRVGGRAGGRAGRLGYWLGKGREGKGRERDE</sequence>
<dbReference type="Proteomes" id="UP000324222">
    <property type="component" value="Unassembled WGS sequence"/>
</dbReference>
<feature type="region of interest" description="Disordered" evidence="1">
    <location>
        <begin position="1"/>
        <end position="31"/>
    </location>
</feature>
<evidence type="ECO:0000313" key="2">
    <source>
        <dbReference type="EMBL" id="MPC95580.1"/>
    </source>
</evidence>
<protein>
    <submittedName>
        <fullName evidence="2">Uncharacterized protein</fullName>
    </submittedName>
</protein>
<dbReference type="EMBL" id="VSRR010102787">
    <property type="protein sequence ID" value="MPC95580.1"/>
    <property type="molecule type" value="Genomic_DNA"/>
</dbReference>
<organism evidence="2 3">
    <name type="scientific">Portunus trituberculatus</name>
    <name type="common">Swimming crab</name>
    <name type="synonym">Neptunus trituberculatus</name>
    <dbReference type="NCBI Taxonomy" id="210409"/>
    <lineage>
        <taxon>Eukaryota</taxon>
        <taxon>Metazoa</taxon>
        <taxon>Ecdysozoa</taxon>
        <taxon>Arthropoda</taxon>
        <taxon>Crustacea</taxon>
        <taxon>Multicrustacea</taxon>
        <taxon>Malacostraca</taxon>
        <taxon>Eumalacostraca</taxon>
        <taxon>Eucarida</taxon>
        <taxon>Decapoda</taxon>
        <taxon>Pleocyemata</taxon>
        <taxon>Brachyura</taxon>
        <taxon>Eubrachyura</taxon>
        <taxon>Portunoidea</taxon>
        <taxon>Portunidae</taxon>
        <taxon>Portuninae</taxon>
        <taxon>Portunus</taxon>
    </lineage>
</organism>
<reference evidence="2 3" key="1">
    <citation type="submission" date="2019-05" db="EMBL/GenBank/DDBJ databases">
        <title>Another draft genome of Portunus trituberculatus and its Hox gene families provides insights of decapod evolution.</title>
        <authorList>
            <person name="Jeong J.-H."/>
            <person name="Song I."/>
            <person name="Kim S."/>
            <person name="Choi T."/>
            <person name="Kim D."/>
            <person name="Ryu S."/>
            <person name="Kim W."/>
        </authorList>
    </citation>
    <scope>NUCLEOTIDE SEQUENCE [LARGE SCALE GENOMIC DNA]</scope>
    <source>
        <tissue evidence="2">Muscle</tissue>
    </source>
</reference>
<comment type="caution">
    <text evidence="2">The sequence shown here is derived from an EMBL/GenBank/DDBJ whole genome shotgun (WGS) entry which is preliminary data.</text>
</comment>
<feature type="compositionally biased region" description="Basic and acidic residues" evidence="1">
    <location>
        <begin position="20"/>
        <end position="31"/>
    </location>
</feature>
<feature type="compositionally biased region" description="Gly residues" evidence="1">
    <location>
        <begin position="1"/>
        <end position="12"/>
    </location>
</feature>
<keyword evidence="3" id="KW-1185">Reference proteome</keyword>
<evidence type="ECO:0000313" key="3">
    <source>
        <dbReference type="Proteomes" id="UP000324222"/>
    </source>
</evidence>